<dbReference type="PRINTS" id="PR00868">
    <property type="entry name" value="DNAPOLI"/>
</dbReference>
<dbReference type="SUPFAM" id="SSF56672">
    <property type="entry name" value="DNA/RNA polymerases"/>
    <property type="match status" value="1"/>
</dbReference>
<dbReference type="InterPro" id="IPR054690">
    <property type="entry name" value="DNA_polI_exonuclease"/>
</dbReference>
<evidence type="ECO:0000256" key="10">
    <source>
        <dbReference type="ARBA" id="ARBA00022801"/>
    </source>
</evidence>
<evidence type="ECO:0000256" key="17">
    <source>
        <dbReference type="RuleBase" id="RU004460"/>
    </source>
</evidence>
<evidence type="ECO:0000256" key="3">
    <source>
        <dbReference type="ARBA" id="ARBA00012417"/>
    </source>
</evidence>
<dbReference type="InterPro" id="IPR043502">
    <property type="entry name" value="DNA/RNA_pol_sf"/>
</dbReference>
<dbReference type="CDD" id="cd09859">
    <property type="entry name" value="PIN_53EXO"/>
    <property type="match status" value="1"/>
</dbReference>
<dbReference type="InterPro" id="IPR029060">
    <property type="entry name" value="PIN-like_dom_sf"/>
</dbReference>
<keyword evidence="6 17" id="KW-0548">Nucleotidyltransferase</keyword>
<evidence type="ECO:0000256" key="2">
    <source>
        <dbReference type="ARBA" id="ARBA00011541"/>
    </source>
</evidence>
<comment type="catalytic activity">
    <reaction evidence="15 17">
        <text>DNA(n) + a 2'-deoxyribonucleoside 5'-triphosphate = DNA(n+1) + diphosphate</text>
        <dbReference type="Rhea" id="RHEA:22508"/>
        <dbReference type="Rhea" id="RHEA-COMP:17339"/>
        <dbReference type="Rhea" id="RHEA-COMP:17340"/>
        <dbReference type="ChEBI" id="CHEBI:33019"/>
        <dbReference type="ChEBI" id="CHEBI:61560"/>
        <dbReference type="ChEBI" id="CHEBI:173112"/>
        <dbReference type="EC" id="2.7.7.7"/>
    </reaction>
</comment>
<comment type="subunit">
    <text evidence="2 17">Single-chain monomer with multiple functions.</text>
</comment>
<dbReference type="InterPro" id="IPR012337">
    <property type="entry name" value="RNaseH-like_sf"/>
</dbReference>
<evidence type="ECO:0000256" key="4">
    <source>
        <dbReference type="ARBA" id="ARBA00020311"/>
    </source>
</evidence>
<reference evidence="22" key="1">
    <citation type="journal article" date="2019" name="Int. J. Syst. Evol. Microbiol.">
        <title>The Global Catalogue of Microorganisms (GCM) 10K type strain sequencing project: providing services to taxonomists for standard genome sequencing and annotation.</title>
        <authorList>
            <consortium name="The Broad Institute Genomics Platform"/>
            <consortium name="The Broad Institute Genome Sequencing Center for Infectious Disease"/>
            <person name="Wu L."/>
            <person name="Ma J."/>
        </authorList>
    </citation>
    <scope>NUCLEOTIDE SEQUENCE [LARGE SCALE GENOMIC DNA]</scope>
    <source>
        <strain evidence="22">JCM 12662</strain>
    </source>
</reference>
<keyword evidence="10" id="KW-0378">Hydrolase</keyword>
<dbReference type="SMART" id="SM00279">
    <property type="entry name" value="HhH2"/>
    <property type="match status" value="1"/>
</dbReference>
<dbReference type="InterPro" id="IPR001098">
    <property type="entry name" value="DNA-dir_DNA_pol_A_palm_dom"/>
</dbReference>
<dbReference type="Gene3D" id="3.40.50.1010">
    <property type="entry name" value="5'-nuclease"/>
    <property type="match status" value="1"/>
</dbReference>
<dbReference type="EMBL" id="BAAACW010000125">
    <property type="protein sequence ID" value="GAA0367461.1"/>
    <property type="molecule type" value="Genomic_DNA"/>
</dbReference>
<evidence type="ECO:0000256" key="11">
    <source>
        <dbReference type="ARBA" id="ARBA00022839"/>
    </source>
</evidence>
<organism evidence="21 22">
    <name type="scientific">Alkalibacterium iburiense</name>
    <dbReference type="NCBI Taxonomy" id="290589"/>
    <lineage>
        <taxon>Bacteria</taxon>
        <taxon>Bacillati</taxon>
        <taxon>Bacillota</taxon>
        <taxon>Bacilli</taxon>
        <taxon>Lactobacillales</taxon>
        <taxon>Carnobacteriaceae</taxon>
        <taxon>Alkalibacterium</taxon>
    </lineage>
</organism>
<dbReference type="InterPro" id="IPR018320">
    <property type="entry name" value="DNA_polymerase_1"/>
</dbReference>
<dbReference type="PANTHER" id="PTHR10133:SF27">
    <property type="entry name" value="DNA POLYMERASE NU"/>
    <property type="match status" value="1"/>
</dbReference>
<dbReference type="InterPro" id="IPR002562">
    <property type="entry name" value="3'-5'_exonuclease_dom"/>
</dbReference>
<keyword evidence="5 17" id="KW-0808">Transferase</keyword>
<dbReference type="CDD" id="cd08637">
    <property type="entry name" value="DNA_pol_A_pol_I_C"/>
    <property type="match status" value="1"/>
</dbReference>
<accession>A0ABP3HE61</accession>
<evidence type="ECO:0000313" key="21">
    <source>
        <dbReference type="EMBL" id="GAA0367461.1"/>
    </source>
</evidence>
<evidence type="ECO:0000256" key="9">
    <source>
        <dbReference type="ARBA" id="ARBA00022763"/>
    </source>
</evidence>
<evidence type="ECO:0000259" key="19">
    <source>
        <dbReference type="SMART" id="SM00475"/>
    </source>
</evidence>
<dbReference type="SUPFAM" id="SSF88723">
    <property type="entry name" value="PIN domain-like"/>
    <property type="match status" value="1"/>
</dbReference>
<dbReference type="Gene3D" id="1.20.1060.10">
    <property type="entry name" value="Taq DNA Polymerase, Chain T, domain 4"/>
    <property type="match status" value="1"/>
</dbReference>
<evidence type="ECO:0000256" key="8">
    <source>
        <dbReference type="ARBA" id="ARBA00022722"/>
    </source>
</evidence>
<evidence type="ECO:0000256" key="12">
    <source>
        <dbReference type="ARBA" id="ARBA00022932"/>
    </source>
</evidence>
<dbReference type="InterPro" id="IPR036397">
    <property type="entry name" value="RNaseH_sf"/>
</dbReference>
<dbReference type="Pfam" id="PF01367">
    <property type="entry name" value="5_3_exonuc"/>
    <property type="match status" value="1"/>
</dbReference>
<dbReference type="PROSITE" id="PS00447">
    <property type="entry name" value="DNA_POLYMERASE_A"/>
    <property type="match status" value="1"/>
</dbReference>
<evidence type="ECO:0000256" key="7">
    <source>
        <dbReference type="ARBA" id="ARBA00022705"/>
    </source>
</evidence>
<dbReference type="NCBIfam" id="NF004397">
    <property type="entry name" value="PRK05755.1"/>
    <property type="match status" value="1"/>
</dbReference>
<dbReference type="InterPro" id="IPR020045">
    <property type="entry name" value="DNA_polI_H3TH"/>
</dbReference>
<dbReference type="SMART" id="SM00482">
    <property type="entry name" value="POLAc"/>
    <property type="match status" value="1"/>
</dbReference>
<evidence type="ECO:0000256" key="13">
    <source>
        <dbReference type="ARBA" id="ARBA00023125"/>
    </source>
</evidence>
<keyword evidence="22" id="KW-1185">Reference proteome</keyword>
<evidence type="ECO:0000256" key="15">
    <source>
        <dbReference type="ARBA" id="ARBA00049244"/>
    </source>
</evidence>
<feature type="domain" description="DNA-directed DNA polymerase family A palm" evidence="20">
    <location>
        <begin position="643"/>
        <end position="851"/>
    </location>
</feature>
<comment type="caution">
    <text evidence="21">The sequence shown here is derived from an EMBL/GenBank/DDBJ whole genome shotgun (WGS) entry which is preliminary data.</text>
</comment>
<evidence type="ECO:0000259" key="20">
    <source>
        <dbReference type="SMART" id="SM00482"/>
    </source>
</evidence>
<dbReference type="SMART" id="SM00475">
    <property type="entry name" value="53EXOc"/>
    <property type="match status" value="1"/>
</dbReference>
<dbReference type="Pfam" id="PF00476">
    <property type="entry name" value="DNA_pol_A"/>
    <property type="match status" value="1"/>
</dbReference>
<keyword evidence="12 17" id="KW-0239">DNA-directed DNA polymerase</keyword>
<dbReference type="CDD" id="cd06140">
    <property type="entry name" value="DNA_polA_I_Bacillus_like_exo"/>
    <property type="match status" value="1"/>
</dbReference>
<keyword evidence="7 17" id="KW-0235">DNA replication</keyword>
<evidence type="ECO:0000313" key="22">
    <source>
        <dbReference type="Proteomes" id="UP001501166"/>
    </source>
</evidence>
<dbReference type="InterPro" id="IPR008918">
    <property type="entry name" value="HhH2"/>
</dbReference>
<dbReference type="SMART" id="SM00474">
    <property type="entry name" value="35EXOc"/>
    <property type="match status" value="1"/>
</dbReference>
<dbReference type="Gene3D" id="3.30.70.370">
    <property type="match status" value="1"/>
</dbReference>
<dbReference type="SUPFAM" id="SSF47807">
    <property type="entry name" value="5' to 3' exonuclease, C-terminal subdomain"/>
    <property type="match status" value="1"/>
</dbReference>
<dbReference type="Pfam" id="PF22619">
    <property type="entry name" value="DNA_polI_exo1"/>
    <property type="match status" value="1"/>
</dbReference>
<evidence type="ECO:0000259" key="18">
    <source>
        <dbReference type="SMART" id="SM00474"/>
    </source>
</evidence>
<keyword evidence="11" id="KW-0269">Exonuclease</keyword>
<keyword evidence="9 17" id="KW-0227">DNA damage</keyword>
<dbReference type="InterPro" id="IPR036279">
    <property type="entry name" value="5-3_exonuclease_C_sf"/>
</dbReference>
<dbReference type="EC" id="2.7.7.7" evidence="3 16"/>
<comment type="similarity">
    <text evidence="1 17">Belongs to the DNA polymerase type-A family.</text>
</comment>
<dbReference type="Gene3D" id="3.30.420.10">
    <property type="entry name" value="Ribonuclease H-like superfamily/Ribonuclease H"/>
    <property type="match status" value="1"/>
</dbReference>
<evidence type="ECO:0000256" key="14">
    <source>
        <dbReference type="ARBA" id="ARBA00023204"/>
    </source>
</evidence>
<dbReference type="InterPro" id="IPR002421">
    <property type="entry name" value="5-3_exonuclease"/>
</dbReference>
<dbReference type="NCBIfam" id="TIGR00593">
    <property type="entry name" value="pola"/>
    <property type="match status" value="1"/>
</dbReference>
<protein>
    <recommendedName>
        <fullName evidence="4 16">DNA polymerase I</fullName>
        <ecNumber evidence="3 16">2.7.7.7</ecNumber>
    </recommendedName>
</protein>
<dbReference type="PANTHER" id="PTHR10133">
    <property type="entry name" value="DNA POLYMERASE I"/>
    <property type="match status" value="1"/>
</dbReference>
<dbReference type="Pfam" id="PF02739">
    <property type="entry name" value="5_3_exonuc_N"/>
    <property type="match status" value="1"/>
</dbReference>
<dbReference type="CDD" id="cd09898">
    <property type="entry name" value="H3TH_53EXO"/>
    <property type="match status" value="1"/>
</dbReference>
<keyword evidence="8" id="KW-0540">Nuclease</keyword>
<keyword evidence="14 17" id="KW-0234">DNA repair</keyword>
<gene>
    <name evidence="17 21" type="primary">polA</name>
    <name evidence="21" type="ORF">GCM10008932_19230</name>
</gene>
<evidence type="ECO:0000256" key="5">
    <source>
        <dbReference type="ARBA" id="ARBA00022679"/>
    </source>
</evidence>
<dbReference type="InterPro" id="IPR019760">
    <property type="entry name" value="DNA-dir_DNA_pol_A_CS"/>
</dbReference>
<sequence>MTNKKKLLLIDGHSVAFRAFYGLHSQLERMKNRNGLHTNALYGFHNMLEVIVTKEQPSHALVAFDAGKTTFRHKYFEEYKGGRSKMPSEFSEQIPFMKDLLKGFGLKSYELPNYEADDIIGTLAKEAEKKGFEVVILTGDRDLTQLASDSVRIDITKKGVSDLEEYTKQSIMNDMGITPEQIIDMKGLAGDSSDNIPGVTNIGEKTALKLLHEYGSVENLYENIDKMKKSKRKEYLLDEKETAFLSKQLATIDVEAPITIEIHDLEYNGRNMEELISFYKEMDFNSHLQKLDTSEYMEQLAEDLTEVEYAFVEEIDSSLFSNGMSLYIEMLSENYHHSDIVAIAWGNQEKVYVANPQTVFESSAFKEWAEDETLLKQMYDAKRTYVALNNKNITLKGVSFDIMLASYLLTAEDSSSGDVADVAQKHHYDGVTPDEVVYGKGKKIKVPEDLTLMYDHLARKVIAINHLSEQMDKELKENDQESLLKEMELPLAMILAEMEIQGITADAERLTQMKGEFKEILESIEEKIFEEAGETFNINSPKQLGVILFEKMGYPVIKKTKTGYSTAQDVLEKLRDQAPIVEYILEYRTISKIQSTYIEGLLKVIDKQSSKIHTRYLQTVARTGRLSSVDPNLQNIPIRLEEGRKIRQAFVAREKGWKIFASDYSQIELRILAHISKDETLIKAFKDNEDIHTTTALQVFDLKDVSEVTPNMRRDAKAVNFGIVYGISDYGLSQNLNITRKEAKEYIDTYFERFPGVKEFIDTVIREAKDKGYVETLFHRRRYLPDINSRNFNLRSFAERTAMNTPIQGSAADILKMAMIEMDKRIKERGLQATMLLQVHDELIFEAPESEIEELETLVKEVMEQTVELSVPLKVESSYGDSWYEAK</sequence>
<dbReference type="InterPro" id="IPR020046">
    <property type="entry name" value="5-3_exonucl_a-hlix_arch_N"/>
</dbReference>
<dbReference type="Proteomes" id="UP001501166">
    <property type="component" value="Unassembled WGS sequence"/>
</dbReference>
<dbReference type="InterPro" id="IPR002298">
    <property type="entry name" value="DNA_polymerase_A"/>
</dbReference>
<evidence type="ECO:0000256" key="16">
    <source>
        <dbReference type="NCBIfam" id="TIGR00593"/>
    </source>
</evidence>
<evidence type="ECO:0000256" key="1">
    <source>
        <dbReference type="ARBA" id="ARBA00007705"/>
    </source>
</evidence>
<feature type="domain" description="5'-3' exonuclease" evidence="19">
    <location>
        <begin position="5"/>
        <end position="268"/>
    </location>
</feature>
<evidence type="ECO:0000256" key="6">
    <source>
        <dbReference type="ARBA" id="ARBA00022695"/>
    </source>
</evidence>
<dbReference type="Gene3D" id="1.10.150.20">
    <property type="entry name" value="5' to 3' exonuclease, C-terminal subdomain"/>
    <property type="match status" value="2"/>
</dbReference>
<keyword evidence="13 17" id="KW-0238">DNA-binding</keyword>
<proteinExistence type="inferred from homology"/>
<dbReference type="SUPFAM" id="SSF53098">
    <property type="entry name" value="Ribonuclease H-like"/>
    <property type="match status" value="1"/>
</dbReference>
<feature type="domain" description="3'-5' exonuclease" evidence="18">
    <location>
        <begin position="312"/>
        <end position="476"/>
    </location>
</feature>
<name>A0ABP3HE61_9LACT</name>